<evidence type="ECO:0000313" key="3">
    <source>
        <dbReference type="Proteomes" id="UP000775213"/>
    </source>
</evidence>
<organism evidence="2 3">
    <name type="scientific">Dendrobium chrysotoxum</name>
    <name type="common">Orchid</name>
    <dbReference type="NCBI Taxonomy" id="161865"/>
    <lineage>
        <taxon>Eukaryota</taxon>
        <taxon>Viridiplantae</taxon>
        <taxon>Streptophyta</taxon>
        <taxon>Embryophyta</taxon>
        <taxon>Tracheophyta</taxon>
        <taxon>Spermatophyta</taxon>
        <taxon>Magnoliopsida</taxon>
        <taxon>Liliopsida</taxon>
        <taxon>Asparagales</taxon>
        <taxon>Orchidaceae</taxon>
        <taxon>Epidendroideae</taxon>
        <taxon>Malaxideae</taxon>
        <taxon>Dendrobiinae</taxon>
        <taxon>Dendrobium</taxon>
    </lineage>
</organism>
<accession>A0AAV7GUG0</accession>
<proteinExistence type="predicted"/>
<protein>
    <submittedName>
        <fullName evidence="2">Uncharacterized protein</fullName>
    </submittedName>
</protein>
<sequence length="67" mass="7387">MVIDSADEFEDGSDSEKVVGVGEEAHAGDDDGLEVVKLSFCVVESCEDFELHFWGGRSLFERRGFSL</sequence>
<name>A0AAV7GUG0_DENCH</name>
<dbReference type="Proteomes" id="UP000775213">
    <property type="component" value="Unassembled WGS sequence"/>
</dbReference>
<evidence type="ECO:0000256" key="1">
    <source>
        <dbReference type="SAM" id="MobiDB-lite"/>
    </source>
</evidence>
<feature type="region of interest" description="Disordered" evidence="1">
    <location>
        <begin position="1"/>
        <end position="25"/>
    </location>
</feature>
<dbReference type="AlphaFoldDB" id="A0AAV7GUG0"/>
<dbReference type="EMBL" id="JAGFBR010000011">
    <property type="protein sequence ID" value="KAH0459182.1"/>
    <property type="molecule type" value="Genomic_DNA"/>
</dbReference>
<gene>
    <name evidence="2" type="ORF">IEQ34_011996</name>
</gene>
<keyword evidence="3" id="KW-1185">Reference proteome</keyword>
<reference evidence="2 3" key="1">
    <citation type="journal article" date="2021" name="Hortic Res">
        <title>Chromosome-scale assembly of the Dendrobium chrysotoxum genome enhances the understanding of orchid evolution.</title>
        <authorList>
            <person name="Zhang Y."/>
            <person name="Zhang G.Q."/>
            <person name="Zhang D."/>
            <person name="Liu X.D."/>
            <person name="Xu X.Y."/>
            <person name="Sun W.H."/>
            <person name="Yu X."/>
            <person name="Zhu X."/>
            <person name="Wang Z.W."/>
            <person name="Zhao X."/>
            <person name="Zhong W.Y."/>
            <person name="Chen H."/>
            <person name="Yin W.L."/>
            <person name="Huang T."/>
            <person name="Niu S.C."/>
            <person name="Liu Z.J."/>
        </authorList>
    </citation>
    <scope>NUCLEOTIDE SEQUENCE [LARGE SCALE GENOMIC DNA]</scope>
    <source>
        <strain evidence="2">Lindl</strain>
    </source>
</reference>
<evidence type="ECO:0000313" key="2">
    <source>
        <dbReference type="EMBL" id="KAH0459182.1"/>
    </source>
</evidence>
<feature type="compositionally biased region" description="Acidic residues" evidence="1">
    <location>
        <begin position="1"/>
        <end position="13"/>
    </location>
</feature>
<comment type="caution">
    <text evidence="2">The sequence shown here is derived from an EMBL/GenBank/DDBJ whole genome shotgun (WGS) entry which is preliminary data.</text>
</comment>